<dbReference type="RefSeq" id="WP_410032207.1">
    <property type="nucleotide sequence ID" value="NZ_JBGMEH010000001.1"/>
</dbReference>
<dbReference type="InterPro" id="IPR041685">
    <property type="entry name" value="AAA_GajA/Old/RecF-like"/>
</dbReference>
<feature type="domain" description="Endonuclease GajA/Old nuclease/RecF-like AAA" evidence="1">
    <location>
        <begin position="1"/>
        <end position="388"/>
    </location>
</feature>
<accession>A0ABW9MTZ8</accession>
<reference evidence="2 3" key="1">
    <citation type="journal article" date="2025" name="Anaerobe">
        <title>Description of Anaerococcus kampingiae sp. nov., Anaerococcus groningensis sp. nov., Anaerococcus martiniensis sp. nov., and Anaerococcus cruorum sp. nov., isolated from human clinical specimens.</title>
        <authorList>
            <person name="Boiten K.E."/>
            <person name="Meijer J."/>
            <person name="van Wezel E.M."/>
            <person name="Veloo A.C.M."/>
        </authorList>
    </citation>
    <scope>NUCLEOTIDE SEQUENCE [LARGE SCALE GENOMIC DNA]</scope>
    <source>
        <strain evidence="2 3">ENR1039</strain>
    </source>
</reference>
<proteinExistence type="predicted"/>
<gene>
    <name evidence="2" type="ORF">ACCQ40_00750</name>
</gene>
<keyword evidence="3" id="KW-1185">Reference proteome</keyword>
<dbReference type="SUPFAM" id="SSF52540">
    <property type="entry name" value="P-loop containing nucleoside triphosphate hydrolases"/>
    <property type="match status" value="1"/>
</dbReference>
<comment type="caution">
    <text evidence="2">The sequence shown here is derived from an EMBL/GenBank/DDBJ whole genome shotgun (WGS) entry which is preliminary data.</text>
</comment>
<dbReference type="Pfam" id="PF13175">
    <property type="entry name" value="AAA_15"/>
    <property type="match status" value="1"/>
</dbReference>
<dbReference type="Proteomes" id="UP001638015">
    <property type="component" value="Unassembled WGS sequence"/>
</dbReference>
<dbReference type="PANTHER" id="PTHR43581:SF4">
    <property type="entry name" value="ATP_GTP PHOSPHATASE"/>
    <property type="match status" value="1"/>
</dbReference>
<dbReference type="InterPro" id="IPR027417">
    <property type="entry name" value="P-loop_NTPase"/>
</dbReference>
<dbReference type="PANTHER" id="PTHR43581">
    <property type="entry name" value="ATP/GTP PHOSPHATASE"/>
    <property type="match status" value="1"/>
</dbReference>
<dbReference type="InterPro" id="IPR051396">
    <property type="entry name" value="Bact_Antivir_Def_Nuclease"/>
</dbReference>
<dbReference type="EMBL" id="JBGMEH010000001">
    <property type="protein sequence ID" value="MFO3715312.1"/>
    <property type="molecule type" value="Genomic_DNA"/>
</dbReference>
<evidence type="ECO:0000259" key="1">
    <source>
        <dbReference type="Pfam" id="PF13175"/>
    </source>
</evidence>
<organism evidence="2 3">
    <name type="scientific">Anaerococcus cruorum</name>
    <dbReference type="NCBI Taxonomy" id="3115617"/>
    <lineage>
        <taxon>Bacteria</taxon>
        <taxon>Bacillati</taxon>
        <taxon>Bacillota</taxon>
        <taxon>Tissierellia</taxon>
        <taxon>Tissierellales</taxon>
        <taxon>Peptoniphilaceae</taxon>
        <taxon>Anaerococcus</taxon>
    </lineage>
</organism>
<dbReference type="Gene3D" id="3.40.50.300">
    <property type="entry name" value="P-loop containing nucleotide triphosphate hydrolases"/>
    <property type="match status" value="1"/>
</dbReference>
<protein>
    <submittedName>
        <fullName evidence="2">AAA family ATPase</fullName>
    </submittedName>
</protein>
<evidence type="ECO:0000313" key="2">
    <source>
        <dbReference type="EMBL" id="MFO3715312.1"/>
    </source>
</evidence>
<sequence length="620" mass="72437">MKLKKLTLKNFRAFKKEEFLFEDLSAIIGKNDTGKSSVLEALDIFFNFENTARQVVKLDVDDLNIHCAPEDCIEISCVFELENHDDNYIIIDSTNQTTLKNEYMLNKDGDLEIVSKWKCSGKSITKKSRTNFIVAEIPYINNNNFLTMKIGALRKELEKIKDSIPDSYNNINKSIKADIRSSLYNFYSRDADIREVEINISDIESDMKDLWAVLLDKIPAYFLFQADRSNTSKDDEVQSPLKAALSKSIDNYKYELDEIIYKIVQEVSETGIETIEKLKEFDSDIASDLVTNPVVRNYDTLFNFTINDDRGIPLEKRGSGIRRLILLSYFRVEAEKDEDENKKIIYAIEEPETAQHPNYQYKIYESFREMSNNKNNQILITTHRPEIASFLRSEELILIEKNNQGYTYNYNEENKNKKITETLGISPNLRGSYVICVEGPNDVNFLFNLNNQIPEFNQIIDLKENKLLPMQGGNLKDWVNKNYLEDSNVKEFHLYDSDVESYITYIEEMNQKDDGRRRGINTKLPEMENYVPVQLLSEKFNIEFSEDKDWKKEDVPKYINNKLSNENKLLGKDFNDSEKNVKQRINGSIVKELTKENLIEYGVYEEIENWFIEIANWIKN</sequence>
<evidence type="ECO:0000313" key="3">
    <source>
        <dbReference type="Proteomes" id="UP001638015"/>
    </source>
</evidence>
<name>A0ABW9MTZ8_9FIRM</name>